<name>A0AA40EL97_9PEZI</name>
<dbReference type="InterPro" id="IPR011042">
    <property type="entry name" value="6-blade_b-propeller_TolB-like"/>
</dbReference>
<organism evidence="2 3">
    <name type="scientific">Schizothecium vesticola</name>
    <dbReference type="NCBI Taxonomy" id="314040"/>
    <lineage>
        <taxon>Eukaryota</taxon>
        <taxon>Fungi</taxon>
        <taxon>Dikarya</taxon>
        <taxon>Ascomycota</taxon>
        <taxon>Pezizomycotina</taxon>
        <taxon>Sordariomycetes</taxon>
        <taxon>Sordariomycetidae</taxon>
        <taxon>Sordariales</taxon>
        <taxon>Schizotheciaceae</taxon>
        <taxon>Schizothecium</taxon>
    </lineage>
</organism>
<proteinExistence type="predicted"/>
<dbReference type="InterPro" id="IPR052998">
    <property type="entry name" value="Hetero-Diels-Alderase-like"/>
</dbReference>
<dbReference type="Gene3D" id="2.120.10.30">
    <property type="entry name" value="TolB, C-terminal domain"/>
    <property type="match status" value="1"/>
</dbReference>
<keyword evidence="3" id="KW-1185">Reference proteome</keyword>
<evidence type="ECO:0000313" key="3">
    <source>
        <dbReference type="Proteomes" id="UP001172155"/>
    </source>
</evidence>
<accession>A0AA40EL97</accession>
<evidence type="ECO:0008006" key="4">
    <source>
        <dbReference type="Google" id="ProtNLM"/>
    </source>
</evidence>
<evidence type="ECO:0000313" key="2">
    <source>
        <dbReference type="EMBL" id="KAK0741393.1"/>
    </source>
</evidence>
<dbReference type="EMBL" id="JAUKUD010000006">
    <property type="protein sequence ID" value="KAK0741393.1"/>
    <property type="molecule type" value="Genomic_DNA"/>
</dbReference>
<dbReference type="Proteomes" id="UP001172155">
    <property type="component" value="Unassembled WGS sequence"/>
</dbReference>
<evidence type="ECO:0000256" key="1">
    <source>
        <dbReference type="SAM" id="SignalP"/>
    </source>
</evidence>
<reference evidence="2" key="1">
    <citation type="submission" date="2023-06" db="EMBL/GenBank/DDBJ databases">
        <title>Genome-scale phylogeny and comparative genomics of the fungal order Sordariales.</title>
        <authorList>
            <consortium name="Lawrence Berkeley National Laboratory"/>
            <person name="Hensen N."/>
            <person name="Bonometti L."/>
            <person name="Westerberg I."/>
            <person name="Brannstrom I.O."/>
            <person name="Guillou S."/>
            <person name="Cros-Aarteil S."/>
            <person name="Calhoun S."/>
            <person name="Haridas S."/>
            <person name="Kuo A."/>
            <person name="Mondo S."/>
            <person name="Pangilinan J."/>
            <person name="Riley R."/>
            <person name="LaButti K."/>
            <person name="Andreopoulos B."/>
            <person name="Lipzen A."/>
            <person name="Chen C."/>
            <person name="Yanf M."/>
            <person name="Daum C."/>
            <person name="Ng V."/>
            <person name="Clum A."/>
            <person name="Steindorff A."/>
            <person name="Ohm R."/>
            <person name="Martin F."/>
            <person name="Silar P."/>
            <person name="Natvig D."/>
            <person name="Lalanne C."/>
            <person name="Gautier V."/>
            <person name="Ament-velasquez S.L."/>
            <person name="Kruys A."/>
            <person name="Hutchinson M.I."/>
            <person name="Powell A.J."/>
            <person name="Barry K."/>
            <person name="Miller A.N."/>
            <person name="Grigoriev I.V."/>
            <person name="Debuchy R."/>
            <person name="Gladieux P."/>
            <person name="Thoren M.H."/>
            <person name="Johannesson H."/>
        </authorList>
    </citation>
    <scope>NUCLEOTIDE SEQUENCE</scope>
    <source>
        <strain evidence="2">SMH3187-1</strain>
    </source>
</reference>
<comment type="caution">
    <text evidence="2">The sequence shown here is derived from an EMBL/GenBank/DDBJ whole genome shotgun (WGS) entry which is preliminary data.</text>
</comment>
<dbReference type="PANTHER" id="PTHR42060">
    <property type="entry name" value="NHL REPEAT-CONTAINING PROTEIN-RELATED"/>
    <property type="match status" value="1"/>
</dbReference>
<keyword evidence="1" id="KW-0732">Signal</keyword>
<dbReference type="SUPFAM" id="SSF63829">
    <property type="entry name" value="Calcium-dependent phosphotriesterase"/>
    <property type="match status" value="1"/>
</dbReference>
<dbReference type="AlphaFoldDB" id="A0AA40EL97"/>
<feature type="chain" id="PRO_5041332505" description="Six-bladed beta-propeller-like protein" evidence="1">
    <location>
        <begin position="16"/>
        <end position="249"/>
    </location>
</feature>
<protein>
    <recommendedName>
        <fullName evidence="4">Six-bladed beta-propeller-like protein</fullName>
    </recommendedName>
</protein>
<feature type="signal peptide" evidence="1">
    <location>
        <begin position="1"/>
        <end position="15"/>
    </location>
</feature>
<sequence>MYPLFLSLLLTGVTALPPRPIFTLPSPPSSPLSWFESLAARPSGLLLATRGDAPEIWQLDPLTRTGALLVSVAGAFNLTGIAEIPPPPGGEKETYIFASSHIPAPMEVTPGSAKVWKLVLPSAGPGKAEVTLLAALPQAGIYVLDVETAEVTTLMEGVEGVNGVRVDLAGGWVYWANHAGRTLNRVRVKEGGGGLVAWGAREVVMEGQTVDDFAVDVGRGRAYVAAMFENEAVEVGLGGRGGGGWRRRM</sequence>
<gene>
    <name evidence="2" type="ORF">B0T18DRAFT_432505</name>
</gene>
<dbReference type="PANTHER" id="PTHR42060:SF1">
    <property type="entry name" value="NHL REPEAT-CONTAINING PROTEIN"/>
    <property type="match status" value="1"/>
</dbReference>